<dbReference type="InterPro" id="IPR029069">
    <property type="entry name" value="HotDog_dom_sf"/>
</dbReference>
<reference evidence="2 3" key="1">
    <citation type="journal article" date="2011" name="J. Bacteriol.">
        <title>Genome sequence of the ethanol-producing Zymomonas mobilis subsp. mobilis lectotype strain ATCC 10988.</title>
        <authorList>
            <person name="Pappas K.M."/>
            <person name="Kouvelis V.N."/>
            <person name="Saunders E."/>
            <person name="Brettin T.S."/>
            <person name="Bruce D."/>
            <person name="Detter C."/>
            <person name="Balakireva M."/>
            <person name="Han C.S."/>
            <person name="Savvakis G."/>
            <person name="Kyrpides N.C."/>
            <person name="Typas M.A."/>
        </authorList>
    </citation>
    <scope>NUCLEOTIDE SEQUENCE [LARGE SCALE GENOMIC DNA]</scope>
    <source>
        <strain evidence="3">ATCC 10988 / DSM 424 / CCUG 17860 / LMG 404 / NCIMB 8938 / NRRL B-806 / ZM1</strain>
    </source>
</reference>
<sequence>MNSTSSSETELDVEFLRGWIGREMTAEDVILEELAKRYIAVLDLPPSALNEGAIAPQLIHFCLAPTVVSGKELGADGHPSKGGFLPPVPLPRRMWAGGDIHFLSPLHIGERLCRHSRIVDVVPKKGRSGLLCFVTVEHEMKVEGELRIRERQDIVYREAATKPAPQPATPLPAVGRGEHSQDIIPTTPLLFRYSAITFNSHRIHYDRNYAVNEEHYPALVVHGPLQASLLIHFAAKIKKAQPKQFLFQSRSPLFDNADFSLNAQENEKGLSLWTCKDGGAIAMKAEAIFDD</sequence>
<dbReference type="PANTHER" id="PTHR28152">
    <property type="entry name" value="HYDROXYACYL-THIOESTER DEHYDRATASE TYPE 2, MITOCHONDRIAL"/>
    <property type="match status" value="1"/>
</dbReference>
<feature type="domain" description="FAS1-like dehydratase" evidence="1">
    <location>
        <begin position="54"/>
        <end position="145"/>
    </location>
</feature>
<dbReference type="InterPro" id="IPR039569">
    <property type="entry name" value="FAS1-like_DH_region"/>
</dbReference>
<dbReference type="Proteomes" id="UP000001494">
    <property type="component" value="Chromosome"/>
</dbReference>
<name>A0A0H3FYT8_ZYMMA</name>
<organism evidence="2 3">
    <name type="scientific">Zymomonas mobilis subsp. mobilis (strain ATCC 10988 / DSM 424 / LMG 404 / NCIMB 8938 / NRRL B-806 / ZM1)</name>
    <dbReference type="NCBI Taxonomy" id="555217"/>
    <lineage>
        <taxon>Bacteria</taxon>
        <taxon>Pseudomonadati</taxon>
        <taxon>Pseudomonadota</taxon>
        <taxon>Alphaproteobacteria</taxon>
        <taxon>Sphingomonadales</taxon>
        <taxon>Zymomonadaceae</taxon>
        <taxon>Zymomonas</taxon>
    </lineage>
</organism>
<dbReference type="SUPFAM" id="SSF54637">
    <property type="entry name" value="Thioesterase/thiol ester dehydrase-isomerase"/>
    <property type="match status" value="2"/>
</dbReference>
<proteinExistence type="predicted"/>
<dbReference type="EMBL" id="CP002850">
    <property type="protein sequence ID" value="AEH62847.1"/>
    <property type="molecule type" value="Genomic_DNA"/>
</dbReference>
<dbReference type="InterPro" id="IPR052741">
    <property type="entry name" value="Mitochondrial_HTD2"/>
</dbReference>
<gene>
    <name evidence="2" type="ordered locus">Zmob_1013</name>
</gene>
<dbReference type="OrthoDB" id="7183822at2"/>
<accession>A0A0H3FYT8</accession>
<evidence type="ECO:0000313" key="3">
    <source>
        <dbReference type="Proteomes" id="UP000001494"/>
    </source>
</evidence>
<dbReference type="GO" id="GO:0019171">
    <property type="term" value="F:(3R)-hydroxyacyl-[acyl-carrier-protein] dehydratase activity"/>
    <property type="evidence" value="ECO:0007669"/>
    <property type="project" value="TreeGrafter"/>
</dbReference>
<dbReference type="Gene3D" id="3.10.129.10">
    <property type="entry name" value="Hotdog Thioesterase"/>
    <property type="match status" value="2"/>
</dbReference>
<dbReference type="RefSeq" id="WP_014500831.1">
    <property type="nucleotide sequence ID" value="NC_017262.1"/>
</dbReference>
<dbReference type="PANTHER" id="PTHR28152:SF1">
    <property type="entry name" value="HYDROXYACYL-THIOESTER DEHYDRATASE TYPE 2, MITOCHONDRIAL"/>
    <property type="match status" value="1"/>
</dbReference>
<dbReference type="eggNOG" id="COG3777">
    <property type="taxonomic scope" value="Bacteria"/>
</dbReference>
<evidence type="ECO:0000259" key="1">
    <source>
        <dbReference type="Pfam" id="PF13452"/>
    </source>
</evidence>
<dbReference type="Pfam" id="PF13452">
    <property type="entry name" value="FAS1_DH_region"/>
    <property type="match status" value="1"/>
</dbReference>
<dbReference type="HOGENOM" id="CLU_028690_3_0_5"/>
<protein>
    <recommendedName>
        <fullName evidence="1">FAS1-like dehydratase domain-containing protein</fullName>
    </recommendedName>
</protein>
<dbReference type="AlphaFoldDB" id="A0A0H3FYT8"/>
<evidence type="ECO:0000313" key="2">
    <source>
        <dbReference type="EMBL" id="AEH62847.1"/>
    </source>
</evidence>
<dbReference type="KEGG" id="zmm:Zmob_1013"/>